<feature type="transmembrane region" description="Helical" evidence="1">
    <location>
        <begin position="39"/>
        <end position="58"/>
    </location>
</feature>
<keyword evidence="1" id="KW-1133">Transmembrane helix</keyword>
<dbReference type="Proteomes" id="UP001162131">
    <property type="component" value="Unassembled WGS sequence"/>
</dbReference>
<comment type="caution">
    <text evidence="2">The sequence shown here is derived from an EMBL/GenBank/DDBJ whole genome shotgun (WGS) entry which is preliminary data.</text>
</comment>
<keyword evidence="1" id="KW-0472">Membrane</keyword>
<reference evidence="2" key="1">
    <citation type="submission" date="2021-09" db="EMBL/GenBank/DDBJ databases">
        <authorList>
            <consortium name="AG Swart"/>
            <person name="Singh M."/>
            <person name="Singh A."/>
            <person name="Seah K."/>
            <person name="Emmerich C."/>
        </authorList>
    </citation>
    <scope>NUCLEOTIDE SEQUENCE</scope>
    <source>
        <strain evidence="2">ATCC30299</strain>
    </source>
</reference>
<keyword evidence="3" id="KW-1185">Reference proteome</keyword>
<sequence>MNLHTCCKITVNFAPTKVTVILFFTNFPWKNNNIRRKKIFKSVNWIYNIIKFFAIFAWKHNIQKKVWNR</sequence>
<dbReference type="EMBL" id="CAJZBQ010000044">
    <property type="protein sequence ID" value="CAG9327691.1"/>
    <property type="molecule type" value="Genomic_DNA"/>
</dbReference>
<name>A0AAU9JQ15_9CILI</name>
<proteinExistence type="predicted"/>
<dbReference type="AlphaFoldDB" id="A0AAU9JQ15"/>
<gene>
    <name evidence="2" type="ORF">BSTOLATCC_MIC44640</name>
</gene>
<protein>
    <submittedName>
        <fullName evidence="2">Uncharacterized protein</fullName>
    </submittedName>
</protein>
<evidence type="ECO:0000256" key="1">
    <source>
        <dbReference type="SAM" id="Phobius"/>
    </source>
</evidence>
<accession>A0AAU9JQ15</accession>
<evidence type="ECO:0000313" key="3">
    <source>
        <dbReference type="Proteomes" id="UP001162131"/>
    </source>
</evidence>
<organism evidence="2 3">
    <name type="scientific">Blepharisma stoltei</name>
    <dbReference type="NCBI Taxonomy" id="1481888"/>
    <lineage>
        <taxon>Eukaryota</taxon>
        <taxon>Sar</taxon>
        <taxon>Alveolata</taxon>
        <taxon>Ciliophora</taxon>
        <taxon>Postciliodesmatophora</taxon>
        <taxon>Heterotrichea</taxon>
        <taxon>Heterotrichida</taxon>
        <taxon>Blepharismidae</taxon>
        <taxon>Blepharisma</taxon>
    </lineage>
</organism>
<keyword evidence="1" id="KW-0812">Transmembrane</keyword>
<evidence type="ECO:0000313" key="2">
    <source>
        <dbReference type="EMBL" id="CAG9327691.1"/>
    </source>
</evidence>